<accession>A0A7X0F6E3</accession>
<name>A0A7X0F6E3_9HYPH</name>
<keyword evidence="2" id="KW-1185">Reference proteome</keyword>
<gene>
    <name evidence="1" type="ORF">GGR00_001703</name>
</gene>
<organism evidence="1 2">
    <name type="scientific">Aminobacter aganoensis</name>
    <dbReference type="NCBI Taxonomy" id="83264"/>
    <lineage>
        <taxon>Bacteria</taxon>
        <taxon>Pseudomonadati</taxon>
        <taxon>Pseudomonadota</taxon>
        <taxon>Alphaproteobacteria</taxon>
        <taxon>Hyphomicrobiales</taxon>
        <taxon>Phyllobacteriaceae</taxon>
        <taxon>Aminobacter</taxon>
    </lineage>
</organism>
<dbReference type="EMBL" id="JACHOU010000003">
    <property type="protein sequence ID" value="MBB6353929.1"/>
    <property type="molecule type" value="Genomic_DNA"/>
</dbReference>
<reference evidence="1 2" key="1">
    <citation type="submission" date="2020-08" db="EMBL/GenBank/DDBJ databases">
        <title>Genomic Encyclopedia of Type Strains, Phase IV (KMG-IV): sequencing the most valuable type-strain genomes for metagenomic binning, comparative biology and taxonomic classification.</title>
        <authorList>
            <person name="Goeker M."/>
        </authorList>
    </citation>
    <scope>NUCLEOTIDE SEQUENCE [LARGE SCALE GENOMIC DNA]</scope>
    <source>
        <strain evidence="1 2">DSM 7051</strain>
    </source>
</reference>
<sequence>MHLLGRGCGRWGRQSGRSQPACAFRLRPNTIACIPPPGSSSRSRDACQAVACKSCRRIGLAGKIGRDAPRAAGLPPAGAPCHKAQSTTLLWSEGGFSAGGRLWSCGAGTLPAPAGPSRLVAGRTMGGAER</sequence>
<evidence type="ECO:0000313" key="2">
    <source>
        <dbReference type="Proteomes" id="UP000536262"/>
    </source>
</evidence>
<comment type="caution">
    <text evidence="1">The sequence shown here is derived from an EMBL/GenBank/DDBJ whole genome shotgun (WGS) entry which is preliminary data.</text>
</comment>
<proteinExistence type="predicted"/>
<evidence type="ECO:0000313" key="1">
    <source>
        <dbReference type="EMBL" id="MBB6353929.1"/>
    </source>
</evidence>
<dbReference type="AlphaFoldDB" id="A0A7X0F6E3"/>
<protein>
    <submittedName>
        <fullName evidence="1">Uncharacterized protein</fullName>
    </submittedName>
</protein>
<dbReference type="Proteomes" id="UP000536262">
    <property type="component" value="Unassembled WGS sequence"/>
</dbReference>